<reference evidence="2 3" key="1">
    <citation type="journal article" date="2018" name="Front. Plant Sci.">
        <title>Red Clover (Trifolium pratense) and Zigzag Clover (T. medium) - A Picture of Genomic Similarities and Differences.</title>
        <authorList>
            <person name="Dluhosova J."/>
            <person name="Istvanek J."/>
            <person name="Nedelnik J."/>
            <person name="Repkova J."/>
        </authorList>
    </citation>
    <scope>NUCLEOTIDE SEQUENCE [LARGE SCALE GENOMIC DNA]</scope>
    <source>
        <strain evidence="3">cv. 10/8</strain>
        <tissue evidence="2">Leaf</tissue>
    </source>
</reference>
<name>A0A392U829_9FABA</name>
<feature type="non-terminal residue" evidence="2">
    <location>
        <position position="1"/>
    </location>
</feature>
<keyword evidence="1" id="KW-0812">Transmembrane</keyword>
<dbReference type="Proteomes" id="UP000265520">
    <property type="component" value="Unassembled WGS sequence"/>
</dbReference>
<comment type="caution">
    <text evidence="2">The sequence shown here is derived from an EMBL/GenBank/DDBJ whole genome shotgun (WGS) entry which is preliminary data.</text>
</comment>
<sequence length="76" mass="7704">APRFVCRFSSSPEVCWVFSKSAAPPLASFRVGSVCFGFGLAGGVLVSVLPLLAASSGWGVCCTVSGGGFGSVVMVW</sequence>
<keyword evidence="1" id="KW-1133">Transmembrane helix</keyword>
<feature type="transmembrane region" description="Helical" evidence="1">
    <location>
        <begin position="29"/>
        <end position="51"/>
    </location>
</feature>
<accession>A0A392U829</accession>
<feature type="transmembrane region" description="Helical" evidence="1">
    <location>
        <begin position="57"/>
        <end position="75"/>
    </location>
</feature>
<keyword evidence="1" id="KW-0472">Membrane</keyword>
<evidence type="ECO:0000313" key="2">
    <source>
        <dbReference type="EMBL" id="MCI68987.1"/>
    </source>
</evidence>
<dbReference type="EMBL" id="LXQA010746862">
    <property type="protein sequence ID" value="MCI68987.1"/>
    <property type="molecule type" value="Genomic_DNA"/>
</dbReference>
<organism evidence="2 3">
    <name type="scientific">Trifolium medium</name>
    <dbReference type="NCBI Taxonomy" id="97028"/>
    <lineage>
        <taxon>Eukaryota</taxon>
        <taxon>Viridiplantae</taxon>
        <taxon>Streptophyta</taxon>
        <taxon>Embryophyta</taxon>
        <taxon>Tracheophyta</taxon>
        <taxon>Spermatophyta</taxon>
        <taxon>Magnoliopsida</taxon>
        <taxon>eudicotyledons</taxon>
        <taxon>Gunneridae</taxon>
        <taxon>Pentapetalae</taxon>
        <taxon>rosids</taxon>
        <taxon>fabids</taxon>
        <taxon>Fabales</taxon>
        <taxon>Fabaceae</taxon>
        <taxon>Papilionoideae</taxon>
        <taxon>50 kb inversion clade</taxon>
        <taxon>NPAAA clade</taxon>
        <taxon>Hologalegina</taxon>
        <taxon>IRL clade</taxon>
        <taxon>Trifolieae</taxon>
        <taxon>Trifolium</taxon>
    </lineage>
</organism>
<evidence type="ECO:0000256" key="1">
    <source>
        <dbReference type="SAM" id="Phobius"/>
    </source>
</evidence>
<keyword evidence="3" id="KW-1185">Reference proteome</keyword>
<evidence type="ECO:0000313" key="3">
    <source>
        <dbReference type="Proteomes" id="UP000265520"/>
    </source>
</evidence>
<proteinExistence type="predicted"/>
<protein>
    <submittedName>
        <fullName evidence="2">Uncharacterized protein</fullName>
    </submittedName>
</protein>
<dbReference type="AlphaFoldDB" id="A0A392U829"/>